<dbReference type="Pfam" id="PF03727">
    <property type="entry name" value="Hexokinase_2"/>
    <property type="match status" value="1"/>
</dbReference>
<name>A0ABP0VXS0_9BRYO</name>
<evidence type="ECO:0000256" key="2">
    <source>
        <dbReference type="ARBA" id="ARBA00005028"/>
    </source>
</evidence>
<evidence type="ECO:0000313" key="14">
    <source>
        <dbReference type="EMBL" id="CAK9257865.1"/>
    </source>
</evidence>
<evidence type="ECO:0000256" key="3">
    <source>
        <dbReference type="ARBA" id="ARBA00009225"/>
    </source>
</evidence>
<dbReference type="Gene3D" id="3.40.367.20">
    <property type="match status" value="1"/>
</dbReference>
<dbReference type="Gene3D" id="3.30.420.40">
    <property type="match status" value="1"/>
</dbReference>
<dbReference type="InterPro" id="IPR043129">
    <property type="entry name" value="ATPase_NBD"/>
</dbReference>
<dbReference type="InterPro" id="IPR022673">
    <property type="entry name" value="Hexokinase_C"/>
</dbReference>
<dbReference type="PANTHER" id="PTHR19443">
    <property type="entry name" value="HEXOKINASE"/>
    <property type="match status" value="1"/>
</dbReference>
<protein>
    <recommendedName>
        <fullName evidence="11">Phosphotransferase</fullName>
        <ecNumber evidence="11">2.7.1.-</ecNumber>
    </recommendedName>
</protein>
<reference evidence="14" key="1">
    <citation type="submission" date="2024-02" db="EMBL/GenBank/DDBJ databases">
        <authorList>
            <consortium name="ELIXIR-Norway"/>
            <consortium name="Elixir Norway"/>
        </authorList>
    </citation>
    <scope>NUCLEOTIDE SEQUENCE</scope>
</reference>
<evidence type="ECO:0000256" key="10">
    <source>
        <dbReference type="ARBA" id="ARBA00047905"/>
    </source>
</evidence>
<keyword evidence="15" id="KW-1185">Reference proteome</keyword>
<dbReference type="CDD" id="cd24020">
    <property type="entry name" value="ASKHA_NBD_HK_plant"/>
    <property type="match status" value="1"/>
</dbReference>
<evidence type="ECO:0000259" key="13">
    <source>
        <dbReference type="Pfam" id="PF03727"/>
    </source>
</evidence>
<keyword evidence="8 11" id="KW-0324">Glycolysis</keyword>
<evidence type="ECO:0000256" key="8">
    <source>
        <dbReference type="ARBA" id="ARBA00023152"/>
    </source>
</evidence>
<gene>
    <name evidence="14" type="ORF">CSSPJE1EN1_LOCUS3343</name>
</gene>
<dbReference type="EMBL" id="OZ020106">
    <property type="protein sequence ID" value="CAK9257865.1"/>
    <property type="molecule type" value="Genomic_DNA"/>
</dbReference>
<keyword evidence="5 11" id="KW-0547">Nucleotide-binding</keyword>
<keyword evidence="4 11" id="KW-0808">Transferase</keyword>
<evidence type="ECO:0000256" key="5">
    <source>
        <dbReference type="ARBA" id="ARBA00022741"/>
    </source>
</evidence>
<comment type="pathway">
    <text evidence="2">Carbohydrate metabolism; hexose metabolism.</text>
</comment>
<dbReference type="InterPro" id="IPR022672">
    <property type="entry name" value="Hexokinase_N"/>
</dbReference>
<evidence type="ECO:0000256" key="4">
    <source>
        <dbReference type="ARBA" id="ARBA00022679"/>
    </source>
</evidence>
<proteinExistence type="inferred from homology"/>
<keyword evidence="6 11" id="KW-0418">Kinase</keyword>
<dbReference type="Pfam" id="PF00349">
    <property type="entry name" value="Hexokinase_1"/>
    <property type="match status" value="1"/>
</dbReference>
<evidence type="ECO:0000256" key="6">
    <source>
        <dbReference type="ARBA" id="ARBA00022777"/>
    </source>
</evidence>
<dbReference type="PANTHER" id="PTHR19443:SF16">
    <property type="entry name" value="HEXOKINASE TYPE 1-RELATED"/>
    <property type="match status" value="1"/>
</dbReference>
<evidence type="ECO:0000256" key="11">
    <source>
        <dbReference type="RuleBase" id="RU362007"/>
    </source>
</evidence>
<evidence type="ECO:0000259" key="12">
    <source>
        <dbReference type="Pfam" id="PF00349"/>
    </source>
</evidence>
<accession>A0ABP0VXS0</accession>
<dbReference type="PROSITE" id="PS51748">
    <property type="entry name" value="HEXOKINASE_2"/>
    <property type="match status" value="1"/>
</dbReference>
<organism evidence="14 15">
    <name type="scientific">Sphagnum jensenii</name>
    <dbReference type="NCBI Taxonomy" id="128206"/>
    <lineage>
        <taxon>Eukaryota</taxon>
        <taxon>Viridiplantae</taxon>
        <taxon>Streptophyta</taxon>
        <taxon>Embryophyta</taxon>
        <taxon>Bryophyta</taxon>
        <taxon>Sphagnophytina</taxon>
        <taxon>Sphagnopsida</taxon>
        <taxon>Sphagnales</taxon>
        <taxon>Sphagnaceae</taxon>
        <taxon>Sphagnum</taxon>
    </lineage>
</organism>
<dbReference type="PRINTS" id="PR00475">
    <property type="entry name" value="HEXOKINASE"/>
</dbReference>
<dbReference type="Proteomes" id="UP001497444">
    <property type="component" value="Chromosome 11"/>
</dbReference>
<feature type="domain" description="Hexokinase C-terminal" evidence="13">
    <location>
        <begin position="279"/>
        <end position="529"/>
    </location>
</feature>
<dbReference type="SUPFAM" id="SSF53067">
    <property type="entry name" value="Actin-like ATPase domain"/>
    <property type="match status" value="2"/>
</dbReference>
<evidence type="ECO:0000256" key="9">
    <source>
        <dbReference type="ARBA" id="ARBA00044613"/>
    </source>
</evidence>
<feature type="domain" description="Hexokinase N-terminal" evidence="12">
    <location>
        <begin position="73"/>
        <end position="272"/>
    </location>
</feature>
<sequence>MAIGSRAVSYANPACVKSVVVRSQSVPRWRALSSQSIARQQQQQNLTKTKKQKSSKCSNHSSTAAAQIHLLLSQFRQASATPLHRLRQLADAMTAEMHSGLMSEGGSEQLKMLPTYVENLPHGDEEGLFYAVDLGGTNFRVLRVQLGGKEKRIVKQEYQEVAIPPELMQGTSKELFDFIAKKLASFVAREGEGFEAHSGHVRELGFAFSFPVLQTSVKSGILVHWTKGFKINDAIGKDIVAAFEEAIGRKGDHIRVAALVNDTVGTLAGGRYWNEDTMLSVILGTGTNACYVERVDAVPKWRGAPPKSGEMIINMEWGNFRSPYLPRTFADEEVDIDSVNPGDQWFEKMISGMYLGEIVRCVLAKFAQEAALFGGPIISPKLLEPFSLGTPYVSKIHSDESADLTEVAKILEDVFEIRRTTFQERKIVHDICDIIAERGARLAAAGIVGILNKIGRFHGPTTTTNGSYLSSRRSKTVVAMDGGLYEHYTQYQVYMRAAIDEMLSETAAQSVVIELSKDGSGIGTALLAASHSQYHRF</sequence>
<comment type="pathway">
    <text evidence="1">Carbohydrate degradation; glycolysis; D-glyceraldehyde 3-phosphate and glycerone phosphate from D-glucose: step 1/4.</text>
</comment>
<evidence type="ECO:0000256" key="7">
    <source>
        <dbReference type="ARBA" id="ARBA00022840"/>
    </source>
</evidence>
<comment type="similarity">
    <text evidence="3 11">Belongs to the hexokinase family.</text>
</comment>
<dbReference type="EC" id="2.7.1.-" evidence="11"/>
<keyword evidence="7 11" id="KW-0067">ATP-binding</keyword>
<evidence type="ECO:0000256" key="1">
    <source>
        <dbReference type="ARBA" id="ARBA00004888"/>
    </source>
</evidence>
<evidence type="ECO:0000313" key="15">
    <source>
        <dbReference type="Proteomes" id="UP001497444"/>
    </source>
</evidence>
<dbReference type="InterPro" id="IPR001312">
    <property type="entry name" value="Hexokinase"/>
</dbReference>
<comment type="catalytic activity">
    <reaction evidence="9">
        <text>a D-hexose + ATP = a D-hexose 6-phosphate + ADP + H(+)</text>
        <dbReference type="Rhea" id="RHEA:22740"/>
        <dbReference type="ChEBI" id="CHEBI:4194"/>
        <dbReference type="ChEBI" id="CHEBI:15378"/>
        <dbReference type="ChEBI" id="CHEBI:30616"/>
        <dbReference type="ChEBI" id="CHEBI:229467"/>
        <dbReference type="ChEBI" id="CHEBI:456216"/>
        <dbReference type="EC" id="2.7.1.1"/>
    </reaction>
    <physiologicalReaction direction="left-to-right" evidence="9">
        <dbReference type="Rhea" id="RHEA:22741"/>
    </physiologicalReaction>
</comment>
<comment type="catalytic activity">
    <reaction evidence="10">
        <text>D-fructose + ATP = D-fructose 6-phosphate + ADP + H(+)</text>
        <dbReference type="Rhea" id="RHEA:16125"/>
        <dbReference type="ChEBI" id="CHEBI:15378"/>
        <dbReference type="ChEBI" id="CHEBI:30616"/>
        <dbReference type="ChEBI" id="CHEBI:37721"/>
        <dbReference type="ChEBI" id="CHEBI:61527"/>
        <dbReference type="ChEBI" id="CHEBI:456216"/>
        <dbReference type="EC" id="2.7.1.1"/>
    </reaction>
    <physiologicalReaction direction="left-to-right" evidence="10">
        <dbReference type="Rhea" id="RHEA:16126"/>
    </physiologicalReaction>
</comment>